<dbReference type="Proteomes" id="UP001153620">
    <property type="component" value="Chromosome 4"/>
</dbReference>
<keyword evidence="6" id="KW-0645">Protease</keyword>
<keyword evidence="7" id="KW-0479">Metal-binding</keyword>
<comment type="function">
    <text evidence="13">Involved in the digestion of the blood meal.</text>
</comment>
<keyword evidence="12" id="KW-1015">Disulfide bond</keyword>
<dbReference type="GO" id="GO:0008270">
    <property type="term" value="F:zinc ion binding"/>
    <property type="evidence" value="ECO:0007669"/>
    <property type="project" value="InterPro"/>
</dbReference>
<feature type="domain" description="Peptidase M14" evidence="16">
    <location>
        <begin position="115"/>
        <end position="408"/>
    </location>
</feature>
<evidence type="ECO:0000256" key="11">
    <source>
        <dbReference type="ARBA" id="ARBA00023049"/>
    </source>
</evidence>
<evidence type="ECO:0000256" key="3">
    <source>
        <dbReference type="ARBA" id="ARBA00005988"/>
    </source>
</evidence>
<dbReference type="AlphaFoldDB" id="A0A9N9S6N8"/>
<dbReference type="Gene3D" id="3.40.630.10">
    <property type="entry name" value="Zn peptidases"/>
    <property type="match status" value="1"/>
</dbReference>
<keyword evidence="10" id="KW-0862">Zinc</keyword>
<dbReference type="InterPro" id="IPR000834">
    <property type="entry name" value="Peptidase_M14"/>
</dbReference>
<evidence type="ECO:0000313" key="18">
    <source>
        <dbReference type="Proteomes" id="UP001153620"/>
    </source>
</evidence>
<dbReference type="PANTHER" id="PTHR11705:SF123">
    <property type="entry name" value="PEPTIDASE M14 CARBOXYPEPTIDASE A DOMAIN-CONTAINING PROTEIN-RELATED"/>
    <property type="match status" value="1"/>
</dbReference>
<evidence type="ECO:0000256" key="5">
    <source>
        <dbReference type="ARBA" id="ARBA00022645"/>
    </source>
</evidence>
<dbReference type="SMART" id="SM00631">
    <property type="entry name" value="Zn_pept"/>
    <property type="match status" value="1"/>
</dbReference>
<reference evidence="17" key="2">
    <citation type="submission" date="2022-10" db="EMBL/GenBank/DDBJ databases">
        <authorList>
            <consortium name="ENA_rothamsted_submissions"/>
            <consortium name="culmorum"/>
            <person name="King R."/>
        </authorList>
    </citation>
    <scope>NUCLEOTIDE SEQUENCE</scope>
</reference>
<keyword evidence="4" id="KW-0964">Secreted</keyword>
<dbReference type="FunFam" id="3.40.630.10:FF:000040">
    <property type="entry name" value="zinc carboxypeptidase"/>
    <property type="match status" value="1"/>
</dbReference>
<evidence type="ECO:0000259" key="16">
    <source>
        <dbReference type="PROSITE" id="PS52035"/>
    </source>
</evidence>
<evidence type="ECO:0000256" key="13">
    <source>
        <dbReference type="ARBA" id="ARBA00057299"/>
    </source>
</evidence>
<dbReference type="Gene3D" id="3.30.70.340">
    <property type="entry name" value="Metallocarboxypeptidase-like"/>
    <property type="match status" value="1"/>
</dbReference>
<dbReference type="GO" id="GO:0004181">
    <property type="term" value="F:metallocarboxypeptidase activity"/>
    <property type="evidence" value="ECO:0007669"/>
    <property type="project" value="InterPro"/>
</dbReference>
<feature type="active site" description="Proton donor/acceptor" evidence="14">
    <location>
        <position position="373"/>
    </location>
</feature>
<comment type="cofactor">
    <cofactor evidence="1">
        <name>Zn(2+)</name>
        <dbReference type="ChEBI" id="CHEBI:29105"/>
    </cofactor>
</comment>
<keyword evidence="9" id="KW-0378">Hydrolase</keyword>
<evidence type="ECO:0000256" key="9">
    <source>
        <dbReference type="ARBA" id="ARBA00022801"/>
    </source>
</evidence>
<gene>
    <name evidence="17" type="ORF">CHIRRI_LOCUS13981</name>
</gene>
<dbReference type="OrthoDB" id="3626597at2759"/>
<dbReference type="CDD" id="cd03860">
    <property type="entry name" value="M14_CP_A-B_like"/>
    <property type="match status" value="1"/>
</dbReference>
<evidence type="ECO:0000256" key="4">
    <source>
        <dbReference type="ARBA" id="ARBA00022525"/>
    </source>
</evidence>
<evidence type="ECO:0000256" key="14">
    <source>
        <dbReference type="PROSITE-ProRule" id="PRU01379"/>
    </source>
</evidence>
<keyword evidence="11" id="KW-0482">Metalloprotease</keyword>
<dbReference type="Pfam" id="PF02244">
    <property type="entry name" value="Propep_M14"/>
    <property type="match status" value="1"/>
</dbReference>
<evidence type="ECO:0000256" key="1">
    <source>
        <dbReference type="ARBA" id="ARBA00001947"/>
    </source>
</evidence>
<dbReference type="PANTHER" id="PTHR11705">
    <property type="entry name" value="PROTEASE FAMILY M14 CARBOXYPEPTIDASE A,B"/>
    <property type="match status" value="1"/>
</dbReference>
<dbReference type="SUPFAM" id="SSF54897">
    <property type="entry name" value="Protease propeptides/inhibitors"/>
    <property type="match status" value="1"/>
</dbReference>
<keyword evidence="5" id="KW-0121">Carboxypeptidase</keyword>
<dbReference type="Pfam" id="PF00246">
    <property type="entry name" value="Peptidase_M14"/>
    <property type="match status" value="1"/>
</dbReference>
<evidence type="ECO:0000256" key="12">
    <source>
        <dbReference type="ARBA" id="ARBA00023157"/>
    </source>
</evidence>
<evidence type="ECO:0000256" key="15">
    <source>
        <dbReference type="SAM" id="SignalP"/>
    </source>
</evidence>
<dbReference type="EMBL" id="OU895880">
    <property type="protein sequence ID" value="CAG9811172.1"/>
    <property type="molecule type" value="Genomic_DNA"/>
</dbReference>
<feature type="signal peptide" evidence="15">
    <location>
        <begin position="1"/>
        <end position="16"/>
    </location>
</feature>
<sequence>MKLLFLVFLICPIVWAIEPISYKDYKVVEFKIETEGQLKAAKNMEMMSGFKYWESPVQTNMKTELIIHPQMFNEFVEIAEEIGIKFKILTEDLGSEFMAERPVRRTKDDSFAFDRYNTYEQILEFMDQIQSEFPENSQIFTIGNTFEGRPIKGIRITKNIQNPAIFIESNIHAREWITSATSVWLIDQFLRSSNETVRSFVDGITWYIIPVLNADGYEYSYNVDRLWRKTRSTLGSILCYGADPNRNFGFNWMNGGASAVPCTDTYGGFSAFSEPETKALIDFYATIYEKVKIFLSFHSATQALLYPWGDLRPKAPNTDDLFAVAEAAINALTARHGTDYVYGNTVDILYVASGTTPDHIYGVFNTTLAYTYEMRHANTGSRFVLPPEQIIPNAEEILESIMGMVAKATELNYF</sequence>
<dbReference type="PRINTS" id="PR00765">
    <property type="entry name" value="CRBOXYPTASEA"/>
</dbReference>
<evidence type="ECO:0000256" key="2">
    <source>
        <dbReference type="ARBA" id="ARBA00004613"/>
    </source>
</evidence>
<evidence type="ECO:0000256" key="6">
    <source>
        <dbReference type="ARBA" id="ARBA00022670"/>
    </source>
</evidence>
<dbReference type="PROSITE" id="PS52035">
    <property type="entry name" value="PEPTIDASE_M14"/>
    <property type="match status" value="1"/>
</dbReference>
<feature type="chain" id="PRO_5040268010" description="Peptidase M14 domain-containing protein" evidence="15">
    <location>
        <begin position="17"/>
        <end position="414"/>
    </location>
</feature>
<proteinExistence type="inferred from homology"/>
<dbReference type="SUPFAM" id="SSF53187">
    <property type="entry name" value="Zn-dependent exopeptidases"/>
    <property type="match status" value="1"/>
</dbReference>
<protein>
    <recommendedName>
        <fullName evidence="16">Peptidase M14 domain-containing protein</fullName>
    </recommendedName>
</protein>
<dbReference type="PROSITE" id="PS00132">
    <property type="entry name" value="CARBOXYPEPT_ZN_1"/>
    <property type="match status" value="1"/>
</dbReference>
<dbReference type="InterPro" id="IPR036990">
    <property type="entry name" value="M14A-like_propep"/>
</dbReference>
<evidence type="ECO:0000256" key="8">
    <source>
        <dbReference type="ARBA" id="ARBA00022729"/>
    </source>
</evidence>
<dbReference type="InterPro" id="IPR057246">
    <property type="entry name" value="CARBOXYPEPT_ZN_1"/>
</dbReference>
<comment type="subcellular location">
    <subcellularLocation>
        <location evidence="2">Secreted</location>
    </subcellularLocation>
</comment>
<dbReference type="GO" id="GO:0006508">
    <property type="term" value="P:proteolysis"/>
    <property type="evidence" value="ECO:0007669"/>
    <property type="project" value="UniProtKB-KW"/>
</dbReference>
<organism evidence="17 18">
    <name type="scientific">Chironomus riparius</name>
    <dbReference type="NCBI Taxonomy" id="315576"/>
    <lineage>
        <taxon>Eukaryota</taxon>
        <taxon>Metazoa</taxon>
        <taxon>Ecdysozoa</taxon>
        <taxon>Arthropoda</taxon>
        <taxon>Hexapoda</taxon>
        <taxon>Insecta</taxon>
        <taxon>Pterygota</taxon>
        <taxon>Neoptera</taxon>
        <taxon>Endopterygota</taxon>
        <taxon>Diptera</taxon>
        <taxon>Nematocera</taxon>
        <taxon>Chironomoidea</taxon>
        <taxon>Chironomidae</taxon>
        <taxon>Chironominae</taxon>
        <taxon>Chironomus</taxon>
    </lineage>
</organism>
<evidence type="ECO:0000256" key="7">
    <source>
        <dbReference type="ARBA" id="ARBA00022723"/>
    </source>
</evidence>
<keyword evidence="18" id="KW-1185">Reference proteome</keyword>
<dbReference type="GO" id="GO:0005615">
    <property type="term" value="C:extracellular space"/>
    <property type="evidence" value="ECO:0007669"/>
    <property type="project" value="TreeGrafter"/>
</dbReference>
<keyword evidence="8 15" id="KW-0732">Signal</keyword>
<evidence type="ECO:0000256" key="10">
    <source>
        <dbReference type="ARBA" id="ARBA00022833"/>
    </source>
</evidence>
<reference evidence="17" key="1">
    <citation type="submission" date="2022-01" db="EMBL/GenBank/DDBJ databases">
        <authorList>
            <person name="King R."/>
        </authorList>
    </citation>
    <scope>NUCLEOTIDE SEQUENCE</scope>
</reference>
<comment type="similarity">
    <text evidence="3 14">Belongs to the peptidase M14 family.</text>
</comment>
<evidence type="ECO:0000313" key="17">
    <source>
        <dbReference type="EMBL" id="CAG9811172.1"/>
    </source>
</evidence>
<dbReference type="InterPro" id="IPR003146">
    <property type="entry name" value="M14A_act_pep"/>
</dbReference>
<accession>A0A9N9S6N8</accession>
<name>A0A9N9S6N8_9DIPT</name>